<evidence type="ECO:0000259" key="1">
    <source>
        <dbReference type="Pfam" id="PF07484"/>
    </source>
</evidence>
<dbReference type="SUPFAM" id="SSF88874">
    <property type="entry name" value="Receptor-binding domain of short tail fibre protein gp12"/>
    <property type="match status" value="1"/>
</dbReference>
<dbReference type="AlphaFoldDB" id="A0A4Z0PVC3"/>
<gene>
    <name evidence="2" type="ORF">E5K00_15500</name>
</gene>
<evidence type="ECO:0000313" key="2">
    <source>
        <dbReference type="EMBL" id="TGE21677.1"/>
    </source>
</evidence>
<protein>
    <submittedName>
        <fullName evidence="2">Phage tail protein</fullName>
    </submittedName>
</protein>
<dbReference type="EMBL" id="SRLC01000002">
    <property type="protein sequence ID" value="TGE21677.1"/>
    <property type="molecule type" value="Genomic_DNA"/>
</dbReference>
<proteinExistence type="predicted"/>
<dbReference type="InterPro" id="IPR037053">
    <property type="entry name" value="Phage_tail_collar_dom_sf"/>
</dbReference>
<evidence type="ECO:0000313" key="3">
    <source>
        <dbReference type="Proteomes" id="UP000297549"/>
    </source>
</evidence>
<dbReference type="InterPro" id="IPR011083">
    <property type="entry name" value="Phage_tail_collar_dom"/>
</dbReference>
<dbReference type="RefSeq" id="WP_135464223.1">
    <property type="nucleotide sequence ID" value="NZ_SRLC01000002.1"/>
</dbReference>
<comment type="caution">
    <text evidence="2">The sequence shown here is derived from an EMBL/GenBank/DDBJ whole genome shotgun (WGS) entry which is preliminary data.</text>
</comment>
<feature type="domain" description="Phage tail collar" evidence="1">
    <location>
        <begin position="6"/>
        <end position="61"/>
    </location>
</feature>
<dbReference type="Proteomes" id="UP000297549">
    <property type="component" value="Unassembled WGS sequence"/>
</dbReference>
<name>A0A4Z0PVC3_9BACT</name>
<dbReference type="OrthoDB" id="9810174at2"/>
<accession>A0A4Z0PVC3</accession>
<dbReference type="Pfam" id="PF07484">
    <property type="entry name" value="Collar"/>
    <property type="match status" value="1"/>
</dbReference>
<keyword evidence="3" id="KW-1185">Reference proteome</keyword>
<sequence length="180" mass="18399">MDEYIGMIKLFAGNYAPQNWAICNGNLISIAQNSALYSILGTTYGGNGTSTFALPDLRGRVAVGAILGQGNYPLGLIGGVETVTLTTQQMPGHTHQLVGNTATGNVASPAGAMLGAATGSISTGDEVTVNPYTTTTPGTPTPMSPSAIAPVGGSQAHENRPPFLALNYIICVNGLYPSRS</sequence>
<dbReference type="Gene3D" id="3.90.1340.10">
    <property type="entry name" value="Phage tail collar domain"/>
    <property type="match status" value="1"/>
</dbReference>
<reference evidence="2 3" key="1">
    <citation type="submission" date="2019-04" db="EMBL/GenBank/DDBJ databases">
        <authorList>
            <person name="Feng G."/>
            <person name="Zhang J."/>
            <person name="Zhu H."/>
        </authorList>
    </citation>
    <scope>NUCLEOTIDE SEQUENCE [LARGE SCALE GENOMIC DNA]</scope>
    <source>
        <strain evidence="2 3">JCM 31653</strain>
    </source>
</reference>
<organism evidence="2 3">
    <name type="scientific">Hymenobacter aquaticus</name>
    <dbReference type="NCBI Taxonomy" id="1867101"/>
    <lineage>
        <taxon>Bacteria</taxon>
        <taxon>Pseudomonadati</taxon>
        <taxon>Bacteroidota</taxon>
        <taxon>Cytophagia</taxon>
        <taxon>Cytophagales</taxon>
        <taxon>Hymenobacteraceae</taxon>
        <taxon>Hymenobacter</taxon>
    </lineage>
</organism>